<dbReference type="SUPFAM" id="SSF55347">
    <property type="entry name" value="Glyceraldehyde-3-phosphate dehydrogenase-like, C-terminal domain"/>
    <property type="match status" value="1"/>
</dbReference>
<comment type="function">
    <text evidence="7">Catalyzes the oxidation of glucose 6-phosphate to 6-phosphogluconolactone.</text>
</comment>
<dbReference type="PROSITE" id="PS00069">
    <property type="entry name" value="G6P_DEHYDROGENASE"/>
    <property type="match status" value="1"/>
</dbReference>
<keyword evidence="6 7" id="KW-0119">Carbohydrate metabolism</keyword>
<dbReference type="Pfam" id="PF02781">
    <property type="entry name" value="G6PD_C"/>
    <property type="match status" value="1"/>
</dbReference>
<comment type="similarity">
    <text evidence="2 7">Belongs to the glucose-6-phosphate dehydrogenase family.</text>
</comment>
<evidence type="ECO:0000259" key="8">
    <source>
        <dbReference type="Pfam" id="PF00479"/>
    </source>
</evidence>
<dbReference type="InterPro" id="IPR036291">
    <property type="entry name" value="NAD(P)-bd_dom_sf"/>
</dbReference>
<evidence type="ECO:0000259" key="9">
    <source>
        <dbReference type="Pfam" id="PF02781"/>
    </source>
</evidence>
<dbReference type="eggNOG" id="COG0364">
    <property type="taxonomic scope" value="Bacteria"/>
</dbReference>
<dbReference type="GO" id="GO:0005829">
    <property type="term" value="C:cytosol"/>
    <property type="evidence" value="ECO:0007669"/>
    <property type="project" value="TreeGrafter"/>
</dbReference>
<dbReference type="GO" id="GO:0009051">
    <property type="term" value="P:pentose-phosphate shunt, oxidative branch"/>
    <property type="evidence" value="ECO:0007669"/>
    <property type="project" value="TreeGrafter"/>
</dbReference>
<evidence type="ECO:0000256" key="5">
    <source>
        <dbReference type="ARBA" id="ARBA00023002"/>
    </source>
</evidence>
<reference evidence="10 11" key="2">
    <citation type="submission" date="2011-11" db="EMBL/GenBank/DDBJ databases">
        <authorList>
            <consortium name="US DOE Joint Genome Institute"/>
            <person name="Lucas S."/>
            <person name="Han J."/>
            <person name="Lapidus A."/>
            <person name="Cheng J.-F."/>
            <person name="Goodwin L."/>
            <person name="Pitluck S."/>
            <person name="Peters L."/>
            <person name="Ovchinnikova G."/>
            <person name="Zhang X."/>
            <person name="Detter J.C."/>
            <person name="Han C."/>
            <person name="Tapia R."/>
            <person name="Land M."/>
            <person name="Hauser L."/>
            <person name="Kyrpides N."/>
            <person name="Ivanova N."/>
            <person name="Pagani I."/>
            <person name="Vogl K."/>
            <person name="Liu Z."/>
            <person name="Overmann J."/>
            <person name="Frigaard N.-U."/>
            <person name="Bryant D."/>
            <person name="Woyke T."/>
        </authorList>
    </citation>
    <scope>NUCLEOTIDE SEQUENCE [LARGE SCALE GENOMIC DNA]</scope>
    <source>
        <strain evidence="10 11">970</strain>
    </source>
</reference>
<accession>H8YWV7</accession>
<feature type="binding site" evidence="7">
    <location>
        <position position="194"/>
    </location>
    <ligand>
        <name>substrate</name>
    </ligand>
</feature>
<dbReference type="PANTHER" id="PTHR23429">
    <property type="entry name" value="GLUCOSE-6-PHOSPHATE 1-DEHYDROGENASE G6PD"/>
    <property type="match status" value="1"/>
</dbReference>
<evidence type="ECO:0000256" key="3">
    <source>
        <dbReference type="ARBA" id="ARBA00022526"/>
    </source>
</evidence>
<feature type="binding site" evidence="7">
    <location>
        <position position="164"/>
    </location>
    <ligand>
        <name>NADP(+)</name>
        <dbReference type="ChEBI" id="CHEBI:58349"/>
    </ligand>
</feature>
<reference evidence="11" key="1">
    <citation type="submission" date="2011-06" db="EMBL/GenBank/DDBJ databases">
        <authorList>
            <consortium name="US DOE Joint Genome Institute (JGI-PGF)"/>
            <person name="Lucas S."/>
            <person name="Han J."/>
            <person name="Lapidus A."/>
            <person name="Cheng J.-F."/>
            <person name="Goodwin L."/>
            <person name="Pitluck S."/>
            <person name="Peters L."/>
            <person name="Land M.L."/>
            <person name="Hauser L."/>
            <person name="Vogl K."/>
            <person name="Liu Z."/>
            <person name="Overmann J."/>
            <person name="Frigaard N.-U."/>
            <person name="Bryant D.A."/>
            <person name="Woyke T.J."/>
        </authorList>
    </citation>
    <scope>NUCLEOTIDE SEQUENCE [LARGE SCALE GENOMIC DNA]</scope>
    <source>
        <strain evidence="11">970</strain>
    </source>
</reference>
<dbReference type="PANTHER" id="PTHR23429:SF0">
    <property type="entry name" value="GLUCOSE-6-PHOSPHATE 1-DEHYDROGENASE"/>
    <property type="match status" value="1"/>
</dbReference>
<dbReference type="Pfam" id="PF00479">
    <property type="entry name" value="G6PD_N"/>
    <property type="match status" value="1"/>
</dbReference>
<evidence type="ECO:0000256" key="7">
    <source>
        <dbReference type="HAMAP-Rule" id="MF_00966"/>
    </source>
</evidence>
<feature type="binding site" evidence="7">
    <location>
        <position position="232"/>
    </location>
    <ligand>
        <name>substrate</name>
    </ligand>
</feature>
<dbReference type="EMBL" id="JH603168">
    <property type="protein sequence ID" value="EIC22933.1"/>
    <property type="molecule type" value="Genomic_DNA"/>
</dbReference>
<dbReference type="GO" id="GO:0004345">
    <property type="term" value="F:glucose-6-phosphate dehydrogenase activity"/>
    <property type="evidence" value="ECO:0007669"/>
    <property type="project" value="UniProtKB-UniRule"/>
</dbReference>
<organism evidence="10 11">
    <name type="scientific">Thiorhodovibrio frisius</name>
    <dbReference type="NCBI Taxonomy" id="631362"/>
    <lineage>
        <taxon>Bacteria</taxon>
        <taxon>Pseudomonadati</taxon>
        <taxon>Pseudomonadota</taxon>
        <taxon>Gammaproteobacteria</taxon>
        <taxon>Chromatiales</taxon>
        <taxon>Chromatiaceae</taxon>
        <taxon>Thiorhodovibrio</taxon>
    </lineage>
</organism>
<sequence length="518" mass="58827">MSLTHTDFMQAPPATPNVMIIFGAGGDLTRRKLVPALYHLCAAGLLPESFAMLGLDRLDLGDDSFRERLAENMAESVGDGFSQDVWERLRGRIHYMHLDMLDGQDYEHLCERLTRIDAERTTEGNYLFYLAVPPSLFGEITDRLGEVGLLHESDGDWRRVIIEKPFGRDLESAVALNDALHRNMDEEQIYRIDHYLGKETVQNIMVFRFANGFIEPLWNRHHIDHVQITVAESVGVEHRGAYYEEAGALRDMIPNHLLVLLGFLAMEPPNSFEAEAVREEINKVLDAITPLSPEDVLTHAVRGQYGAGTMPTGEQVGAYRDSPEVDPESRTETFAALKLKMDNWRWAGVPFYVRTGKRLTTQYTEVAIQFKRAPTMMFQDTDTEQLEPDMLVLRIQPNEGIQMSFGAKIPGPKMQVGTVNMDFCYEHYFGNKPATGYETLIYDCMNGDATLFKHADTVEKGWEIVQSVMDVWHALPPREFPNYQAGTWGPCAAGELLRRDGRRWRRIEHHGVTDTGCK</sequence>
<feature type="domain" description="Glucose-6-phosphate dehydrogenase NAD-binding" evidence="8">
    <location>
        <begin position="20"/>
        <end position="203"/>
    </location>
</feature>
<dbReference type="STRING" id="631362.Thi970DRAFT_00573"/>
<dbReference type="InterPro" id="IPR022674">
    <property type="entry name" value="G6P_DH_NAD-bd"/>
</dbReference>
<dbReference type="GO" id="GO:0050661">
    <property type="term" value="F:NADP binding"/>
    <property type="evidence" value="ECO:0007669"/>
    <property type="project" value="UniProtKB-UniRule"/>
</dbReference>
<protein>
    <recommendedName>
        <fullName evidence="7">Glucose-6-phosphate 1-dehydrogenase</fullName>
        <shortName evidence="7">G6PD</shortName>
        <ecNumber evidence="7">1.1.1.49</ecNumber>
    </recommendedName>
</protein>
<evidence type="ECO:0000256" key="2">
    <source>
        <dbReference type="ARBA" id="ARBA00009975"/>
    </source>
</evidence>
<evidence type="ECO:0000256" key="4">
    <source>
        <dbReference type="ARBA" id="ARBA00022857"/>
    </source>
</evidence>
<evidence type="ECO:0000256" key="6">
    <source>
        <dbReference type="ARBA" id="ARBA00023277"/>
    </source>
</evidence>
<dbReference type="OrthoDB" id="9802739at2"/>
<keyword evidence="4 7" id="KW-0521">NADP</keyword>
<evidence type="ECO:0000313" key="11">
    <source>
        <dbReference type="Proteomes" id="UP000002964"/>
    </source>
</evidence>
<dbReference type="SUPFAM" id="SSF51735">
    <property type="entry name" value="NAD(P)-binding Rossmann-fold domains"/>
    <property type="match status" value="1"/>
</dbReference>
<dbReference type="PIRSF" id="PIRSF000110">
    <property type="entry name" value="G6PD"/>
    <property type="match status" value="1"/>
</dbReference>
<comment type="catalytic activity">
    <reaction evidence="7">
        <text>D-glucose 6-phosphate + NADP(+) = 6-phospho-D-glucono-1,5-lactone + NADPH + H(+)</text>
        <dbReference type="Rhea" id="RHEA:15841"/>
        <dbReference type="ChEBI" id="CHEBI:15378"/>
        <dbReference type="ChEBI" id="CHEBI:57783"/>
        <dbReference type="ChEBI" id="CHEBI:57955"/>
        <dbReference type="ChEBI" id="CHEBI:58349"/>
        <dbReference type="ChEBI" id="CHEBI:61548"/>
        <dbReference type="EC" id="1.1.1.49"/>
    </reaction>
</comment>
<dbReference type="UniPathway" id="UPA00115">
    <property type="reaction ID" value="UER00408"/>
</dbReference>
<dbReference type="EC" id="1.1.1.49" evidence="7"/>
<keyword evidence="3 7" id="KW-0313">Glucose metabolism</keyword>
<dbReference type="Proteomes" id="UP000002964">
    <property type="component" value="Unassembled WGS sequence"/>
</dbReference>
<comment type="pathway">
    <text evidence="1 7">Carbohydrate degradation; pentose phosphate pathway; D-ribulose 5-phosphate from D-glucose 6-phosphate (oxidative stage): step 1/3.</text>
</comment>
<dbReference type="NCBIfam" id="TIGR00871">
    <property type="entry name" value="zwf"/>
    <property type="match status" value="1"/>
</dbReference>
<dbReference type="InterPro" id="IPR019796">
    <property type="entry name" value="G6P_DH_AS"/>
</dbReference>
<dbReference type="Gene3D" id="3.30.360.10">
    <property type="entry name" value="Dihydrodipicolinate Reductase, domain 2"/>
    <property type="match status" value="1"/>
</dbReference>
<feature type="binding site" evidence="7">
    <location>
        <position position="57"/>
    </location>
    <ligand>
        <name>NADP(+)</name>
        <dbReference type="ChEBI" id="CHEBI:58349"/>
    </ligand>
</feature>
<name>H8YWV7_9GAMM</name>
<dbReference type="InterPro" id="IPR022675">
    <property type="entry name" value="G6P_DH_C"/>
</dbReference>
<keyword evidence="5 7" id="KW-0560">Oxidoreductase</keyword>
<dbReference type="InterPro" id="IPR001282">
    <property type="entry name" value="G6P_DH"/>
</dbReference>
<comment type="caution">
    <text evidence="7">Lacks conserved residue(s) required for the propagation of feature annotation.</text>
</comment>
<dbReference type="HAMAP" id="MF_00966">
    <property type="entry name" value="G6PD"/>
    <property type="match status" value="1"/>
</dbReference>
<feature type="binding site" evidence="7">
    <location>
        <position position="251"/>
    </location>
    <ligand>
        <name>substrate</name>
    </ligand>
</feature>
<dbReference type="HOGENOM" id="CLU_013524_5_1_6"/>
<feature type="binding site" evidence="7">
    <location>
        <position position="198"/>
    </location>
    <ligand>
        <name>substrate</name>
    </ligand>
</feature>
<feature type="domain" description="Glucose-6-phosphate dehydrogenase C-terminal" evidence="9">
    <location>
        <begin position="205"/>
        <end position="505"/>
    </location>
</feature>
<dbReference type="PRINTS" id="PR00079">
    <property type="entry name" value="G6PDHDRGNASE"/>
</dbReference>
<dbReference type="AlphaFoldDB" id="H8YWV7"/>
<dbReference type="RefSeq" id="WP_009147018.1">
    <property type="nucleotide sequence ID" value="NZ_CP121471.1"/>
</dbReference>
<evidence type="ECO:0000256" key="1">
    <source>
        <dbReference type="ARBA" id="ARBA00004937"/>
    </source>
</evidence>
<dbReference type="GO" id="GO:0006006">
    <property type="term" value="P:glucose metabolic process"/>
    <property type="evidence" value="ECO:0007669"/>
    <property type="project" value="UniProtKB-KW"/>
</dbReference>
<gene>
    <name evidence="7" type="primary">zwf</name>
    <name evidence="10" type="ORF">Thi970DRAFT_00573</name>
</gene>
<dbReference type="Gene3D" id="3.40.50.720">
    <property type="entry name" value="NAD(P)-binding Rossmann-like Domain"/>
    <property type="match status" value="1"/>
</dbReference>
<feature type="binding site" evidence="7">
    <location>
        <position position="357"/>
    </location>
    <ligand>
        <name>substrate</name>
    </ligand>
</feature>
<keyword evidence="11" id="KW-1185">Reference proteome</keyword>
<evidence type="ECO:0000313" key="10">
    <source>
        <dbReference type="EMBL" id="EIC22933.1"/>
    </source>
</evidence>
<proteinExistence type="inferred from homology"/>
<feature type="active site" description="Proton acceptor" evidence="7">
    <location>
        <position position="256"/>
    </location>
</feature>